<name>A0ABQ6CH98_9HYPH</name>
<accession>A0ABQ6CH98</accession>
<evidence type="ECO:0000256" key="7">
    <source>
        <dbReference type="SAM" id="SignalP"/>
    </source>
</evidence>
<dbReference type="InterPro" id="IPR050131">
    <property type="entry name" value="Peptidase_S8_subtilisin-like"/>
</dbReference>
<keyword evidence="7" id="KW-0732">Signal</keyword>
<dbReference type="PROSITE" id="PS51892">
    <property type="entry name" value="SUBTILASE"/>
    <property type="match status" value="1"/>
</dbReference>
<feature type="active site" description="Charge relay system" evidence="5">
    <location>
        <position position="409"/>
    </location>
</feature>
<dbReference type="Pfam" id="PF00082">
    <property type="entry name" value="Peptidase_S8"/>
    <property type="match status" value="1"/>
</dbReference>
<dbReference type="InterPro" id="IPR006624">
    <property type="entry name" value="Beta-propeller_rpt_TECPR"/>
</dbReference>
<feature type="signal peptide" evidence="7">
    <location>
        <begin position="1"/>
        <end position="26"/>
    </location>
</feature>
<dbReference type="PROSITE" id="PS00137">
    <property type="entry name" value="SUBTILASE_HIS"/>
    <property type="match status" value="1"/>
</dbReference>
<dbReference type="SUPFAM" id="SSF110296">
    <property type="entry name" value="Oligoxyloglucan reducing end-specific cellobiohydrolase"/>
    <property type="match status" value="1"/>
</dbReference>
<reference evidence="10" key="1">
    <citation type="journal article" date="2019" name="Int. J. Syst. Evol. Microbiol.">
        <title>The Global Catalogue of Microorganisms (GCM) 10K type strain sequencing project: providing services to taxonomists for standard genome sequencing and annotation.</title>
        <authorList>
            <consortium name="The Broad Institute Genomics Platform"/>
            <consortium name="The Broad Institute Genome Sequencing Center for Infectious Disease"/>
            <person name="Wu L."/>
            <person name="Ma J."/>
        </authorList>
    </citation>
    <scope>NUCLEOTIDE SEQUENCE [LARGE SCALE GENOMIC DNA]</scope>
    <source>
        <strain evidence="10">NBRC 101365</strain>
    </source>
</reference>
<gene>
    <name evidence="9" type="ORF">GCM10007874_26310</name>
</gene>
<dbReference type="InterPro" id="IPR023827">
    <property type="entry name" value="Peptidase_S8_Asp-AS"/>
</dbReference>
<sequence>MRIGNLLRLAIAGTGIAMLSMAVSKAADRDNFSIASELRTLNAPLDAAAPQLRSLTAKAGRSGTIRIIARVARPSGMPLGPGTDASLAAANTDFRQRLSDLGVAESAPIGDLPLSVLEVTADQLQKMVDAGLVSDVVEDIPVPPTLQDSIPLIHATQALTLGASGAGQTIAILDTGVEANHPFFGGRVVAQACFSSNVPAQGATSVCPGGATTSTAAGSAAPCGVSGCDHGTHVAGIAAGQDANRRGVAPQANLIAIQVFSRFDDTPGGPQSCANVSRPSPCILSFTSDQIRALQQVFDWRNNFTIASVNMSLGGGNNATCDTDTRKASIDQLRAAGIATVIASGNGGSSTGVGAPGCISTAITVGNTTKSDVVSATSDSAAVVDLLAPGTNITSSVLSGGFGSKSGTSMATPHVAGAFAALRSVRNDLTVDQIEQALESTGVSITDSRNNLARPRIDLEAAVRAVTTPVWSGAIWRYTNVPCTGESCPGWQRLDNNPRTVSIVAGDALYQMHSNGWIWQHTGTPCNGDSCPGWVRLDNNPMGIAIVASAGKLYQLQRDGGIWEYTGTPCNGDVCPGWRRLDNNPMGIAIVADAGQLYQLHRDGAIWRYTGTACNGNSCPGWARLDNNPMATAIAAGGGKLYQLHRDGRIWRYTGTPCNGNSCPGWSLLDNNPMALAIVAGGDQLYQLHRDGRIWRWTGVACQGESCLGWQLLDNNPMANMIAASAGKLYQLHRNGAVWEYTGVPCTGDSCPGWRRLDNNPLTRAIVTAGGALYQLHGTAVTQRHVDGRLWQATGSPCAGQNCPGWQMLDNNPATTQLRFDRGYAYQLHNNGRIWRATFGPCQGESCPGWEMLDNNTRTQAIATANGQVYQLHVDGRIWRSTGAACQGQSCPGWQMLDNNPRTIAIAAGGGQLYQLHRDGRIWRSTGLACQGNVCPGWQMLDNNPNTVAITAAGDQLYQLHRDGRIWRSTGGVCQGESCPGWQMLDNNPNTIAIVAGGNQLFQLHRDGRIWRSTGGVCQGQSCPGWQMLDNNPSTVGISAGDNQLFQLHRDGRIWRSTGGVCQGQSCPGWQMLDNNGRTRQISAGAAN</sequence>
<keyword evidence="4 5" id="KW-0720">Serine protease</keyword>
<evidence type="ECO:0000256" key="6">
    <source>
        <dbReference type="RuleBase" id="RU003355"/>
    </source>
</evidence>
<proteinExistence type="inferred from homology"/>
<protein>
    <recommendedName>
        <fullName evidence="8">Peptidase S8/S53 domain-containing protein</fullName>
    </recommendedName>
</protein>
<evidence type="ECO:0000256" key="1">
    <source>
        <dbReference type="ARBA" id="ARBA00011073"/>
    </source>
</evidence>
<dbReference type="PROSITE" id="PS00136">
    <property type="entry name" value="SUBTILASE_ASP"/>
    <property type="match status" value="1"/>
</dbReference>
<dbReference type="PROSITE" id="PS00138">
    <property type="entry name" value="SUBTILASE_SER"/>
    <property type="match status" value="1"/>
</dbReference>
<feature type="domain" description="Peptidase S8/S53" evidence="8">
    <location>
        <begin position="165"/>
        <end position="442"/>
    </location>
</feature>
<feature type="active site" description="Charge relay system" evidence="5">
    <location>
        <position position="230"/>
    </location>
</feature>
<dbReference type="SUPFAM" id="SSF52743">
    <property type="entry name" value="Subtilisin-like"/>
    <property type="match status" value="1"/>
</dbReference>
<dbReference type="PRINTS" id="PR00723">
    <property type="entry name" value="SUBTILISIN"/>
</dbReference>
<organism evidence="9 10">
    <name type="scientific">Labrys miyagiensis</name>
    <dbReference type="NCBI Taxonomy" id="346912"/>
    <lineage>
        <taxon>Bacteria</taxon>
        <taxon>Pseudomonadati</taxon>
        <taxon>Pseudomonadota</taxon>
        <taxon>Alphaproteobacteria</taxon>
        <taxon>Hyphomicrobiales</taxon>
        <taxon>Xanthobacteraceae</taxon>
        <taxon>Labrys</taxon>
    </lineage>
</organism>
<dbReference type="EMBL" id="BSPC01000023">
    <property type="protein sequence ID" value="GLS19614.1"/>
    <property type="molecule type" value="Genomic_DNA"/>
</dbReference>
<evidence type="ECO:0000256" key="2">
    <source>
        <dbReference type="ARBA" id="ARBA00022670"/>
    </source>
</evidence>
<evidence type="ECO:0000256" key="4">
    <source>
        <dbReference type="ARBA" id="ARBA00022825"/>
    </source>
</evidence>
<evidence type="ECO:0000313" key="9">
    <source>
        <dbReference type="EMBL" id="GLS19614.1"/>
    </source>
</evidence>
<evidence type="ECO:0000313" key="10">
    <source>
        <dbReference type="Proteomes" id="UP001156882"/>
    </source>
</evidence>
<dbReference type="Proteomes" id="UP001156882">
    <property type="component" value="Unassembled WGS sequence"/>
</dbReference>
<feature type="active site" description="Charge relay system" evidence="5">
    <location>
        <position position="174"/>
    </location>
</feature>
<dbReference type="PANTHER" id="PTHR43806">
    <property type="entry name" value="PEPTIDASE S8"/>
    <property type="match status" value="1"/>
</dbReference>
<keyword evidence="3 5" id="KW-0378">Hydrolase</keyword>
<dbReference type="InterPro" id="IPR023828">
    <property type="entry name" value="Peptidase_S8_Ser-AS"/>
</dbReference>
<comment type="similarity">
    <text evidence="1 5 6">Belongs to the peptidase S8 family.</text>
</comment>
<evidence type="ECO:0000259" key="8">
    <source>
        <dbReference type="Pfam" id="PF00082"/>
    </source>
</evidence>
<dbReference type="InterPro" id="IPR015500">
    <property type="entry name" value="Peptidase_S8_subtilisin-rel"/>
</dbReference>
<dbReference type="InterPro" id="IPR022398">
    <property type="entry name" value="Peptidase_S8_His-AS"/>
</dbReference>
<dbReference type="PANTHER" id="PTHR43806:SF11">
    <property type="entry name" value="CEREVISIN-RELATED"/>
    <property type="match status" value="1"/>
</dbReference>
<comment type="caution">
    <text evidence="9">The sequence shown here is derived from an EMBL/GenBank/DDBJ whole genome shotgun (WGS) entry which is preliminary data.</text>
</comment>
<feature type="chain" id="PRO_5045633317" description="Peptidase S8/S53 domain-containing protein" evidence="7">
    <location>
        <begin position="27"/>
        <end position="1088"/>
    </location>
</feature>
<dbReference type="SMART" id="SM00706">
    <property type="entry name" value="TECPR"/>
    <property type="match status" value="10"/>
</dbReference>
<keyword evidence="2 5" id="KW-0645">Protease</keyword>
<dbReference type="Gene3D" id="3.40.50.200">
    <property type="entry name" value="Peptidase S8/S53 domain"/>
    <property type="match status" value="1"/>
</dbReference>
<dbReference type="InterPro" id="IPR000209">
    <property type="entry name" value="Peptidase_S8/S53_dom"/>
</dbReference>
<evidence type="ECO:0000256" key="5">
    <source>
        <dbReference type="PROSITE-ProRule" id="PRU01240"/>
    </source>
</evidence>
<dbReference type="InterPro" id="IPR036852">
    <property type="entry name" value="Peptidase_S8/S53_dom_sf"/>
</dbReference>
<dbReference type="SUPFAM" id="SSF63825">
    <property type="entry name" value="YWTD domain"/>
    <property type="match status" value="1"/>
</dbReference>
<evidence type="ECO:0000256" key="3">
    <source>
        <dbReference type="ARBA" id="ARBA00022801"/>
    </source>
</evidence>
<keyword evidence="10" id="KW-1185">Reference proteome</keyword>